<keyword evidence="9" id="KW-1185">Reference proteome</keyword>
<dbReference type="EMBL" id="BPLQ01012654">
    <property type="protein sequence ID" value="GIY66869.1"/>
    <property type="molecule type" value="Genomic_DNA"/>
</dbReference>
<feature type="domain" description="Complex 1 LYR protein" evidence="7">
    <location>
        <begin position="58"/>
        <end position="109"/>
    </location>
</feature>
<comment type="caution">
    <text evidence="8">The sequence shown here is derived from an EMBL/GenBank/DDBJ whole genome shotgun (WGS) entry which is preliminary data.</text>
</comment>
<dbReference type="CDD" id="cd20262">
    <property type="entry name" value="Complex1_LYR_LYRM2"/>
    <property type="match status" value="1"/>
</dbReference>
<gene>
    <name evidence="8" type="ORF">CDAR_476582</name>
</gene>
<accession>A0AAV4VAF0</accession>
<comment type="similarity">
    <text evidence="2">Belongs to the complex I LYR family.</text>
</comment>
<dbReference type="Proteomes" id="UP001054837">
    <property type="component" value="Unassembled WGS sequence"/>
</dbReference>
<evidence type="ECO:0000256" key="5">
    <source>
        <dbReference type="ARBA" id="ARBA00026235"/>
    </source>
</evidence>
<comment type="subcellular location">
    <subcellularLocation>
        <location evidence="1">Mitochondrion</location>
    </subcellularLocation>
</comment>
<proteinExistence type="inferred from homology"/>
<dbReference type="InterPro" id="IPR008011">
    <property type="entry name" value="Complex1_LYR_dom"/>
</dbReference>
<sequence length="122" mass="14476">MPKINTNVLSLSQQYCITSFCEFIVKPHSKCVTSDLQFSKYGIQFLLMQSFLLRSKSLSLYRDILRTLKKIPNQEHRTELKQWVREDFEQNGHQKDEEIIKYHLSRGRNFHEELITALSLAK</sequence>
<dbReference type="GO" id="GO:0005739">
    <property type="term" value="C:mitochondrion"/>
    <property type="evidence" value="ECO:0007669"/>
    <property type="project" value="UniProtKB-SubCell"/>
</dbReference>
<dbReference type="Pfam" id="PF05347">
    <property type="entry name" value="Complex1_LYR"/>
    <property type="match status" value="1"/>
</dbReference>
<evidence type="ECO:0000256" key="3">
    <source>
        <dbReference type="ARBA" id="ARBA00022946"/>
    </source>
</evidence>
<evidence type="ECO:0000256" key="6">
    <source>
        <dbReference type="ARBA" id="ARBA00044735"/>
    </source>
</evidence>
<dbReference type="PANTHER" id="PTHR13675">
    <property type="entry name" value="LYR MOTIF-CONTAINING PROTEIN 2"/>
    <property type="match status" value="1"/>
</dbReference>
<dbReference type="PANTHER" id="PTHR13675:SF0">
    <property type="entry name" value="LYR MOTIF-CONTAINING PROTEIN 2"/>
    <property type="match status" value="1"/>
</dbReference>
<evidence type="ECO:0000256" key="2">
    <source>
        <dbReference type="ARBA" id="ARBA00009508"/>
    </source>
</evidence>
<keyword evidence="4" id="KW-0496">Mitochondrion</keyword>
<evidence type="ECO:0000256" key="4">
    <source>
        <dbReference type="ARBA" id="ARBA00023128"/>
    </source>
</evidence>
<dbReference type="AlphaFoldDB" id="A0AAV4VAF0"/>
<evidence type="ECO:0000313" key="9">
    <source>
        <dbReference type="Proteomes" id="UP001054837"/>
    </source>
</evidence>
<evidence type="ECO:0000256" key="1">
    <source>
        <dbReference type="ARBA" id="ARBA00004173"/>
    </source>
</evidence>
<evidence type="ECO:0000259" key="7">
    <source>
        <dbReference type="Pfam" id="PF05347"/>
    </source>
</evidence>
<keyword evidence="3" id="KW-0809">Transit peptide</keyword>
<organism evidence="8 9">
    <name type="scientific">Caerostris darwini</name>
    <dbReference type="NCBI Taxonomy" id="1538125"/>
    <lineage>
        <taxon>Eukaryota</taxon>
        <taxon>Metazoa</taxon>
        <taxon>Ecdysozoa</taxon>
        <taxon>Arthropoda</taxon>
        <taxon>Chelicerata</taxon>
        <taxon>Arachnida</taxon>
        <taxon>Araneae</taxon>
        <taxon>Araneomorphae</taxon>
        <taxon>Entelegynae</taxon>
        <taxon>Araneoidea</taxon>
        <taxon>Araneidae</taxon>
        <taxon>Caerostris</taxon>
    </lineage>
</organism>
<dbReference type="InterPro" id="IPR045293">
    <property type="entry name" value="Complex1_LYR_LYRM2"/>
</dbReference>
<reference evidence="8 9" key="1">
    <citation type="submission" date="2021-06" db="EMBL/GenBank/DDBJ databases">
        <title>Caerostris darwini draft genome.</title>
        <authorList>
            <person name="Kono N."/>
            <person name="Arakawa K."/>
        </authorList>
    </citation>
    <scope>NUCLEOTIDE SEQUENCE [LARGE SCALE GENOMIC DNA]</scope>
</reference>
<protein>
    <recommendedName>
        <fullName evidence="5">LYR motif-containing protein 2</fullName>
    </recommendedName>
</protein>
<evidence type="ECO:0000313" key="8">
    <source>
        <dbReference type="EMBL" id="GIY66869.1"/>
    </source>
</evidence>
<comment type="function">
    <text evidence="6">Involved in efficient integration of the N-module into mitochondrial respiratory chain complex I.</text>
</comment>
<name>A0AAV4VAF0_9ARAC</name>